<dbReference type="Pfam" id="PF00437">
    <property type="entry name" value="T2SSE"/>
    <property type="match status" value="1"/>
</dbReference>
<dbReference type="AlphaFoldDB" id="A0A4S2DMD2"/>
<accession>A0A4S2DMD2</accession>
<dbReference type="EMBL" id="SRYR01000004">
    <property type="protein sequence ID" value="TGY42161.1"/>
    <property type="molecule type" value="Genomic_DNA"/>
</dbReference>
<dbReference type="InterPro" id="IPR037257">
    <property type="entry name" value="T2SS_E_N_sf"/>
</dbReference>
<dbReference type="InterPro" id="IPR001482">
    <property type="entry name" value="T2SS/T4SS_dom"/>
</dbReference>
<dbReference type="Pfam" id="PF05157">
    <property type="entry name" value="MshEN"/>
    <property type="match status" value="1"/>
</dbReference>
<dbReference type="GO" id="GO:0005524">
    <property type="term" value="F:ATP binding"/>
    <property type="evidence" value="ECO:0007669"/>
    <property type="project" value="UniProtKB-KW"/>
</dbReference>
<dbReference type="SUPFAM" id="SSF160246">
    <property type="entry name" value="EspE N-terminal domain-like"/>
    <property type="match status" value="1"/>
</dbReference>
<dbReference type="SUPFAM" id="SSF52540">
    <property type="entry name" value="P-loop containing nucleoside triphosphate hydrolases"/>
    <property type="match status" value="1"/>
</dbReference>
<dbReference type="GO" id="GO:0005886">
    <property type="term" value="C:plasma membrane"/>
    <property type="evidence" value="ECO:0007669"/>
    <property type="project" value="TreeGrafter"/>
</dbReference>
<evidence type="ECO:0000313" key="5">
    <source>
        <dbReference type="EMBL" id="TGY42161.1"/>
    </source>
</evidence>
<dbReference type="OrthoDB" id="9808272at2"/>
<keyword evidence="3" id="KW-0067">ATP-binding</keyword>
<dbReference type="PANTHER" id="PTHR30258:SF3">
    <property type="entry name" value="SLL1921 PROTEIN"/>
    <property type="match status" value="1"/>
</dbReference>
<sequence length="563" mass="62580">MIKGQKKRLGDILVTAGKITLYQLQNALKTQKVIGKKLGTVLIESGIVTEEDIIEAIEEQTGIERVDLNNLTFDKRAIKIVPQSLCNKYNLIAFGFEEDKIKVALEDPLNIFAIDDVYISTGLKVKTYIAPKGDIYKFVQINYSTEEVNKAAEELVKESLESKNIEVDVEAIDDVKNAPVVKMIEYLFKNSIEMRASDIHIEPYENEIRIRYRIDGRLTTVNTLGIESLGPLVTRIKILANLNIAERRLPQDGRIITKVGKEEVDLRVSILPIVTGEKIVIRILKRDSYRLGKEGLGISKDNLKKLNNIVSSPNGIVLVTGPTGSGKSTTLYTVLSELNTSDVNIVTVEDPVEYTLNGVNQVNVNTKAGLTFAGGLRSILRQDPDIVMIGEIRDEETASIAIKAAITGHLVLSTLHTNDAPSTITRLLDMGIEPYLVATSIAGIIAQRLVRRICNNCKEEYIASDYEKSVFNIDKDQELKLYRGKGCGHCNHSGYNGRTGIYEIMEITREHRNAINETKNSNVLQDISIKHGMKTLAEECKELVLNGTTTIEELATITLLKEV</sequence>
<dbReference type="RefSeq" id="WP_136007151.1">
    <property type="nucleotide sequence ID" value="NZ_SRYR01000004.1"/>
</dbReference>
<evidence type="ECO:0000256" key="1">
    <source>
        <dbReference type="ARBA" id="ARBA00006611"/>
    </source>
</evidence>
<evidence type="ECO:0000256" key="2">
    <source>
        <dbReference type="ARBA" id="ARBA00022741"/>
    </source>
</evidence>
<dbReference type="CDD" id="cd01129">
    <property type="entry name" value="PulE-GspE-like"/>
    <property type="match status" value="1"/>
</dbReference>
<evidence type="ECO:0000256" key="3">
    <source>
        <dbReference type="ARBA" id="ARBA00022840"/>
    </source>
</evidence>
<feature type="domain" description="Bacterial type II secretion system protein E" evidence="4">
    <location>
        <begin position="380"/>
        <end position="394"/>
    </location>
</feature>
<comment type="caution">
    <text evidence="5">The sequence shown here is derived from an EMBL/GenBank/DDBJ whole genome shotgun (WGS) entry which is preliminary data.</text>
</comment>
<protein>
    <submittedName>
        <fullName evidence="5">Type II/IV secretion system protein</fullName>
    </submittedName>
</protein>
<dbReference type="PANTHER" id="PTHR30258">
    <property type="entry name" value="TYPE II SECRETION SYSTEM PROTEIN GSPE-RELATED"/>
    <property type="match status" value="1"/>
</dbReference>
<dbReference type="Gene3D" id="3.30.300.160">
    <property type="entry name" value="Type II secretion system, protein E, N-terminal domain"/>
    <property type="match status" value="1"/>
</dbReference>
<dbReference type="SMART" id="SM00382">
    <property type="entry name" value="AAA"/>
    <property type="match status" value="1"/>
</dbReference>
<name>A0A4S2DMD2_9CLOT</name>
<keyword evidence="2" id="KW-0547">Nucleotide-binding</keyword>
<dbReference type="InterPro" id="IPR003593">
    <property type="entry name" value="AAA+_ATPase"/>
</dbReference>
<evidence type="ECO:0000313" key="6">
    <source>
        <dbReference type="Proteomes" id="UP000306888"/>
    </source>
</evidence>
<dbReference type="PROSITE" id="PS00662">
    <property type="entry name" value="T2SP_E"/>
    <property type="match status" value="1"/>
</dbReference>
<dbReference type="InterPro" id="IPR007831">
    <property type="entry name" value="T2SS_GspE_N"/>
</dbReference>
<comment type="similarity">
    <text evidence="1">Belongs to the GSP E family.</text>
</comment>
<dbReference type="GO" id="GO:0016887">
    <property type="term" value="F:ATP hydrolysis activity"/>
    <property type="evidence" value="ECO:0007669"/>
    <property type="project" value="TreeGrafter"/>
</dbReference>
<reference evidence="5 6" key="1">
    <citation type="submission" date="2019-04" db="EMBL/GenBank/DDBJ databases">
        <title>Microbes associate with the intestines of laboratory mice.</title>
        <authorList>
            <person name="Navarre W."/>
            <person name="Wong E."/>
            <person name="Huang K."/>
            <person name="Tropini C."/>
            <person name="Ng K."/>
            <person name="Yu B."/>
        </authorList>
    </citation>
    <scope>NUCLEOTIDE SEQUENCE [LARGE SCALE GENOMIC DNA]</scope>
    <source>
        <strain evidence="5 6">NM50_B9-20</strain>
    </source>
</reference>
<dbReference type="FunFam" id="3.40.50.300:FF:000398">
    <property type="entry name" value="Type IV pilus assembly ATPase PilB"/>
    <property type="match status" value="1"/>
</dbReference>
<gene>
    <name evidence="5" type="ORF">E5347_10525</name>
</gene>
<dbReference type="InterPro" id="IPR027417">
    <property type="entry name" value="P-loop_NTPase"/>
</dbReference>
<dbReference type="Gene3D" id="3.40.50.300">
    <property type="entry name" value="P-loop containing nucleotide triphosphate hydrolases"/>
    <property type="match status" value="1"/>
</dbReference>
<organism evidence="5 6">
    <name type="scientific">Clostridium sartagoforme</name>
    <dbReference type="NCBI Taxonomy" id="84031"/>
    <lineage>
        <taxon>Bacteria</taxon>
        <taxon>Bacillati</taxon>
        <taxon>Bacillota</taxon>
        <taxon>Clostridia</taxon>
        <taxon>Eubacteriales</taxon>
        <taxon>Clostridiaceae</taxon>
        <taxon>Clostridium</taxon>
    </lineage>
</organism>
<evidence type="ECO:0000259" key="4">
    <source>
        <dbReference type="PROSITE" id="PS00662"/>
    </source>
</evidence>
<keyword evidence="6" id="KW-1185">Reference proteome</keyword>
<dbReference type="Proteomes" id="UP000306888">
    <property type="component" value="Unassembled WGS sequence"/>
</dbReference>
<proteinExistence type="inferred from homology"/>
<dbReference type="Gene3D" id="3.30.450.90">
    <property type="match status" value="1"/>
</dbReference>